<dbReference type="Proteomes" id="UP000016057">
    <property type="component" value="Unassembled WGS sequence"/>
</dbReference>
<dbReference type="EMBL" id="AMYT01000018">
    <property type="protein sequence ID" value="EKU27191.1"/>
    <property type="molecule type" value="Genomic_DNA"/>
</dbReference>
<sequence>MGLDMGLIGTSKKDIKKEETLIYWRKSNAIHRWFSEYIIDKYNLETDEIENCKEYPIDKEALTILLANCKLVLDDHNLAETILPTQDGFFFGTTEYDEYYFEDIRYTASYLDTILKVLSLTESDDIELSYVAWW</sequence>
<evidence type="ECO:0000313" key="1">
    <source>
        <dbReference type="EMBL" id="EKU27191.1"/>
    </source>
</evidence>
<comment type="caution">
    <text evidence="1">The sequence shown here is derived from an EMBL/GenBank/DDBJ whole genome shotgun (WGS) entry which is preliminary data.</text>
</comment>
<protein>
    <submittedName>
        <fullName evidence="1">Uncharacterized protein</fullName>
    </submittedName>
</protein>
<gene>
    <name evidence="1" type="ORF">C683_0848</name>
</gene>
<dbReference type="OrthoDB" id="2989116at2"/>
<dbReference type="AlphaFoldDB" id="K8ZNM1"/>
<evidence type="ECO:0000313" key="2">
    <source>
        <dbReference type="Proteomes" id="UP000016057"/>
    </source>
</evidence>
<keyword evidence="2" id="KW-1185">Reference proteome</keyword>
<accession>K8ZNM1</accession>
<name>K8ZNM1_9ENTE</name>
<reference evidence="1 2" key="1">
    <citation type="journal article" date="2013" name="Genome Announc.">
        <title>Draft Genome Sequence of Catellicoccus marimammalium, a Novel Species Commonly Found in Gull Feces.</title>
        <authorList>
            <person name="Weigand M.R."/>
            <person name="Ryu H."/>
            <person name="Bozcek L."/>
            <person name="Konstantinidis K.T."/>
            <person name="Santo Domingo J.W."/>
        </authorList>
    </citation>
    <scope>NUCLEOTIDE SEQUENCE [LARGE SCALE GENOMIC DNA]</scope>
    <source>
        <strain evidence="1 2">M35/04/3</strain>
    </source>
</reference>
<proteinExistence type="predicted"/>
<organism evidence="1 2">
    <name type="scientific">Catellicoccus marimammalium M35/04/3</name>
    <dbReference type="NCBI Taxonomy" id="1234409"/>
    <lineage>
        <taxon>Bacteria</taxon>
        <taxon>Bacillati</taxon>
        <taxon>Bacillota</taxon>
        <taxon>Bacilli</taxon>
        <taxon>Lactobacillales</taxon>
        <taxon>Enterococcaceae</taxon>
        <taxon>Catellicoccus</taxon>
    </lineage>
</organism>
<dbReference type="RefSeq" id="WP_009490438.1">
    <property type="nucleotide sequence ID" value="NZ_AMYT01000018.1"/>
</dbReference>